<reference evidence="2 3" key="1">
    <citation type="submission" date="2016-03" db="EMBL/GenBank/DDBJ databases">
        <authorList>
            <person name="Ploux O."/>
        </authorList>
    </citation>
    <scope>NUCLEOTIDE SEQUENCE [LARGE SCALE GENOMIC DNA]</scope>
    <source>
        <strain evidence="2 3">UAMH 11012</strain>
    </source>
</reference>
<evidence type="ECO:0000313" key="3">
    <source>
        <dbReference type="Proteomes" id="UP000184330"/>
    </source>
</evidence>
<protein>
    <submittedName>
        <fullName evidence="2">Uncharacterized protein</fullName>
    </submittedName>
</protein>
<organism evidence="2 3">
    <name type="scientific">Phialocephala subalpina</name>
    <dbReference type="NCBI Taxonomy" id="576137"/>
    <lineage>
        <taxon>Eukaryota</taxon>
        <taxon>Fungi</taxon>
        <taxon>Dikarya</taxon>
        <taxon>Ascomycota</taxon>
        <taxon>Pezizomycotina</taxon>
        <taxon>Leotiomycetes</taxon>
        <taxon>Helotiales</taxon>
        <taxon>Mollisiaceae</taxon>
        <taxon>Phialocephala</taxon>
        <taxon>Phialocephala fortinii species complex</taxon>
    </lineage>
</organism>
<dbReference type="EMBL" id="FJOG01000002">
    <property type="protein sequence ID" value="CZR52373.1"/>
    <property type="molecule type" value="Genomic_DNA"/>
</dbReference>
<feature type="region of interest" description="Disordered" evidence="1">
    <location>
        <begin position="211"/>
        <end position="275"/>
    </location>
</feature>
<feature type="compositionally biased region" description="Basic residues" evidence="1">
    <location>
        <begin position="248"/>
        <end position="257"/>
    </location>
</feature>
<name>A0A1L7WHX0_9HELO</name>
<proteinExistence type="predicted"/>
<evidence type="ECO:0000256" key="1">
    <source>
        <dbReference type="SAM" id="MobiDB-lite"/>
    </source>
</evidence>
<feature type="compositionally biased region" description="Polar residues" evidence="1">
    <location>
        <begin position="24"/>
        <end position="36"/>
    </location>
</feature>
<feature type="compositionally biased region" description="Pro residues" evidence="1">
    <location>
        <begin position="218"/>
        <end position="229"/>
    </location>
</feature>
<dbReference type="OrthoDB" id="10468537at2759"/>
<feature type="compositionally biased region" description="Polar residues" evidence="1">
    <location>
        <begin position="234"/>
        <end position="245"/>
    </location>
</feature>
<keyword evidence="3" id="KW-1185">Reference proteome</keyword>
<evidence type="ECO:0000313" key="2">
    <source>
        <dbReference type="EMBL" id="CZR52373.1"/>
    </source>
</evidence>
<dbReference type="Proteomes" id="UP000184330">
    <property type="component" value="Unassembled WGS sequence"/>
</dbReference>
<accession>A0A1L7WHX0</accession>
<dbReference type="AlphaFoldDB" id="A0A1L7WHX0"/>
<sequence length="430" mass="48841">MSYSFETATAMNSEIHQNEAVAHQQASSINTPTSASAHDFSLSPIDEQHRIAKRNMKSVKKNQKDITKAYRTRSQNIQYPNVLRNVADLALELSERVSAKPFAEAKPAIKLRLIVNEKPATKIGLNVKEQPTPKIRLIVNKEKPATKLILKVNKPTPAPKLRLIVNKDKPATKLIFKVNKPTPAPKLRLTFKNSAFFRSLDRQRTQTGLAELGTLRNPLPPPTRNPLPSTPTSEAKQVSFCSPTTRLHLARSKRNKENRKQGRECVPWPANTPQTANKFHINKELHELSQKGRIERFTQRQQAKISETTAEAQKLSDIIKTFEADPRSYKPTLSSISPQLEVDIGKSHDSLSTLPYTSTPAISKVQDQWIRNYLPRKPSLLSSVKLPETEHSQKRLFESDPEEFILPLRQAKRMRLWNNMDDLDITQLPF</sequence>
<feature type="region of interest" description="Disordered" evidence="1">
    <location>
        <begin position="19"/>
        <end position="39"/>
    </location>
</feature>
<gene>
    <name evidence="2" type="ORF">PAC_02250</name>
</gene>